<evidence type="ECO:0000256" key="1">
    <source>
        <dbReference type="SAM" id="MobiDB-lite"/>
    </source>
</evidence>
<protein>
    <submittedName>
        <fullName evidence="2">Uncharacterized protein</fullName>
    </submittedName>
</protein>
<dbReference type="AlphaFoldDB" id="A0AAW0FSI3"/>
<reference evidence="2 3" key="1">
    <citation type="submission" date="2022-09" db="EMBL/GenBank/DDBJ databases">
        <authorList>
            <person name="Palmer J.M."/>
        </authorList>
    </citation>
    <scope>NUCLEOTIDE SEQUENCE [LARGE SCALE GENOMIC DNA]</scope>
    <source>
        <strain evidence="2 3">DSM 7382</strain>
    </source>
</reference>
<accession>A0AAW0FSI3</accession>
<feature type="region of interest" description="Disordered" evidence="1">
    <location>
        <begin position="184"/>
        <end position="238"/>
    </location>
</feature>
<organism evidence="2 3">
    <name type="scientific">Cerrena zonata</name>
    <dbReference type="NCBI Taxonomy" id="2478898"/>
    <lineage>
        <taxon>Eukaryota</taxon>
        <taxon>Fungi</taxon>
        <taxon>Dikarya</taxon>
        <taxon>Basidiomycota</taxon>
        <taxon>Agaricomycotina</taxon>
        <taxon>Agaricomycetes</taxon>
        <taxon>Polyporales</taxon>
        <taxon>Cerrenaceae</taxon>
        <taxon>Cerrena</taxon>
    </lineage>
</organism>
<evidence type="ECO:0000313" key="3">
    <source>
        <dbReference type="Proteomes" id="UP001385951"/>
    </source>
</evidence>
<gene>
    <name evidence="2" type="ORF">QCA50_013177</name>
</gene>
<feature type="compositionally biased region" description="Polar residues" evidence="1">
    <location>
        <begin position="201"/>
        <end position="212"/>
    </location>
</feature>
<dbReference type="Proteomes" id="UP001385951">
    <property type="component" value="Unassembled WGS sequence"/>
</dbReference>
<name>A0AAW0FSI3_9APHY</name>
<evidence type="ECO:0000313" key="2">
    <source>
        <dbReference type="EMBL" id="KAK7683801.1"/>
    </source>
</evidence>
<dbReference type="EMBL" id="JASBNA010000029">
    <property type="protein sequence ID" value="KAK7683801.1"/>
    <property type="molecule type" value="Genomic_DNA"/>
</dbReference>
<sequence>MAARVRHDLAGIRTPEDNVCVVVLGGESAGIYSTKSLPRKLFPSTDFTYSSELFPILVYCRTLVDAESVWKVQSLIRTIETKQDVNEISHRLLTSPSLGDLFSESAPGEIAFYAALFNWLRRPIIFFSWADAYAYVSAYKSAKVVEAETFVDALVYLCDRPRETGGIDEVVRFERPSAVEEAIEQMASDGSQRTDGPELSDVSTLASGSLASQHGALGTAGNSSTSPTGGLIHNNRGT</sequence>
<comment type="caution">
    <text evidence="2">The sequence shown here is derived from an EMBL/GenBank/DDBJ whole genome shotgun (WGS) entry which is preliminary data.</text>
</comment>
<keyword evidence="3" id="KW-1185">Reference proteome</keyword>
<proteinExistence type="predicted"/>